<protein>
    <submittedName>
        <fullName evidence="1">Uncharacterized protein</fullName>
    </submittedName>
</protein>
<keyword evidence="2" id="KW-1185">Reference proteome</keyword>
<accession>A0ACD4ZJV3</accession>
<reference evidence="1" key="1">
    <citation type="submission" date="2022-10" db="EMBL/GenBank/DDBJ databases">
        <title>The complete genomes of actinobacterial strains from the NBC collection.</title>
        <authorList>
            <person name="Joergensen T.S."/>
            <person name="Alvarez Arevalo M."/>
            <person name="Sterndorff E.B."/>
            <person name="Faurdal D."/>
            <person name="Vuksanovic O."/>
            <person name="Mourched A.-S."/>
            <person name="Charusanti P."/>
            <person name="Shaw S."/>
            <person name="Blin K."/>
            <person name="Weber T."/>
        </authorList>
    </citation>
    <scope>NUCLEOTIDE SEQUENCE</scope>
    <source>
        <strain evidence="1">NBC 01771</strain>
    </source>
</reference>
<evidence type="ECO:0000313" key="2">
    <source>
        <dbReference type="Proteomes" id="UP001348369"/>
    </source>
</evidence>
<gene>
    <name evidence="1" type="ORF">OG835_17570</name>
</gene>
<name>A0ACD4ZJV3_9ACTN</name>
<dbReference type="Proteomes" id="UP001348369">
    <property type="component" value="Chromosome"/>
</dbReference>
<dbReference type="EMBL" id="CP109109">
    <property type="protein sequence ID" value="WSB98654.1"/>
    <property type="molecule type" value="Genomic_DNA"/>
</dbReference>
<proteinExistence type="predicted"/>
<organism evidence="1 2">
    <name type="scientific">Streptomyces scopuliridis</name>
    <dbReference type="NCBI Taxonomy" id="452529"/>
    <lineage>
        <taxon>Bacteria</taxon>
        <taxon>Bacillati</taxon>
        <taxon>Actinomycetota</taxon>
        <taxon>Actinomycetes</taxon>
        <taxon>Kitasatosporales</taxon>
        <taxon>Streptomycetaceae</taxon>
        <taxon>Streptomyces</taxon>
    </lineage>
</organism>
<evidence type="ECO:0000313" key="1">
    <source>
        <dbReference type="EMBL" id="WSB98654.1"/>
    </source>
</evidence>
<sequence length="236" mass="24669">MADIAAVVNETAVKRSTTSESFRAGQRLRDADTVSDTVSADGGASGSVTTDSGTYDVWVGVVNRRLTGECHCADAEVTMLCPHAVALALDAIASGLRWAPAPARDADTVDPQDAYGQLTAAEKGQVLESLLTERPGLQADVGRLAVALLGSPGSARHSRAQRVDAQGLRQETAVMVEDALRELEIDDLRTGHQPGFGYVDVYEAAGSLVGEASCPRSSASVAEPETRNGNAYRALS</sequence>